<accession>A0A0V1GS71</accession>
<dbReference type="EMBL" id="JYDP01000355">
    <property type="protein sequence ID" value="KRZ00994.1"/>
    <property type="molecule type" value="Genomic_DNA"/>
</dbReference>
<evidence type="ECO:0000256" key="1">
    <source>
        <dbReference type="SAM" id="MobiDB-lite"/>
    </source>
</evidence>
<gene>
    <name evidence="2" type="ORF">T11_13165</name>
    <name evidence="4" type="ORF">T11_16654</name>
    <name evidence="3" type="ORF">T11_6887</name>
</gene>
<dbReference type="EMBL" id="JYDP01000112">
    <property type="protein sequence ID" value="KRZ06835.1"/>
    <property type="molecule type" value="Genomic_DNA"/>
</dbReference>
<evidence type="ECO:0000313" key="5">
    <source>
        <dbReference type="Proteomes" id="UP000055024"/>
    </source>
</evidence>
<name>A0A0V1GS71_9BILA</name>
<proteinExistence type="predicted"/>
<dbReference type="AlphaFoldDB" id="A0A0V1GS71"/>
<evidence type="ECO:0000313" key="3">
    <source>
        <dbReference type="EMBL" id="KRZ00994.1"/>
    </source>
</evidence>
<organism evidence="3 5">
    <name type="scientific">Trichinella zimbabwensis</name>
    <dbReference type="NCBI Taxonomy" id="268475"/>
    <lineage>
        <taxon>Eukaryota</taxon>
        <taxon>Metazoa</taxon>
        <taxon>Ecdysozoa</taxon>
        <taxon>Nematoda</taxon>
        <taxon>Enoplea</taxon>
        <taxon>Dorylaimia</taxon>
        <taxon>Trichinellida</taxon>
        <taxon>Trichinellidae</taxon>
        <taxon>Trichinella</taxon>
    </lineage>
</organism>
<feature type="region of interest" description="Disordered" evidence="1">
    <location>
        <begin position="140"/>
        <end position="159"/>
    </location>
</feature>
<reference evidence="3 5" key="1">
    <citation type="submission" date="2015-01" db="EMBL/GenBank/DDBJ databases">
        <title>Evolution of Trichinella species and genotypes.</title>
        <authorList>
            <person name="Korhonen P.K."/>
            <person name="Edoardo P."/>
            <person name="Giuseppe L.R."/>
            <person name="Gasser R.B."/>
        </authorList>
    </citation>
    <scope>NUCLEOTIDE SEQUENCE [LARGE SCALE GENOMIC DNA]</scope>
    <source>
        <strain evidence="3">ISS1029</strain>
    </source>
</reference>
<dbReference type="Proteomes" id="UP000055024">
    <property type="component" value="Unassembled WGS sequence"/>
</dbReference>
<dbReference type="EMBL" id="JYDP01000376">
    <property type="protein sequence ID" value="KRZ00896.1"/>
    <property type="molecule type" value="Genomic_DNA"/>
</dbReference>
<keyword evidence="5" id="KW-1185">Reference proteome</keyword>
<sequence>MKEAQNQHGVSITTATHWRASSHPSISFMSSSQFLTLPMINGKEFHVDITNQQYDDCMTKTAYYTLIFAFRITWWIQRKALRAASHDLWETLCMTDVCIQFLDSKFCLSRAEIEMLTGWRQTFCKYVTAVDLQLGVRESGSSVNSKEPVDDFPFGEHQQ</sequence>
<evidence type="ECO:0000313" key="2">
    <source>
        <dbReference type="EMBL" id="KRZ00896.1"/>
    </source>
</evidence>
<comment type="caution">
    <text evidence="3">The sequence shown here is derived from an EMBL/GenBank/DDBJ whole genome shotgun (WGS) entry which is preliminary data.</text>
</comment>
<evidence type="ECO:0000313" key="4">
    <source>
        <dbReference type="EMBL" id="KRZ06835.1"/>
    </source>
</evidence>
<protein>
    <submittedName>
        <fullName evidence="3">Uncharacterized protein</fullName>
    </submittedName>
</protein>